<dbReference type="AlphaFoldDB" id="A0AAP7LT57"/>
<evidence type="ECO:0008006" key="3">
    <source>
        <dbReference type="Google" id="ProtNLM"/>
    </source>
</evidence>
<accession>A0AAP7LT57</accession>
<name>A0AAP7LT57_9STAP</name>
<sequence>MKIQTKFRKNGYSSNTALEYINNNKPIYSLSTDLFPQQRFEDNQPTGEIIAYKAWFSQEGLPPFTVKFETEISLPKYLSMIQFDDLEACEIRNNVYFKASNIKEVK</sequence>
<dbReference type="RefSeq" id="WP_069854582.1">
    <property type="nucleotide sequence ID" value="NZ_JARGCI010000002.1"/>
</dbReference>
<reference evidence="2" key="1">
    <citation type="submission" date="2015-11" db="EMBL/GenBank/DDBJ databases">
        <title>Genomic diversity of Staphylococcus saprophyticus strains from urinary tract infections, animal surfaces, and fermented foods.</title>
        <authorList>
            <person name="Wolfe B.E."/>
        </authorList>
    </citation>
    <scope>NUCLEOTIDE SEQUENCE [LARGE SCALE GENOMIC DNA]</scope>
    <source>
        <strain evidence="2">738_7</strain>
    </source>
</reference>
<organism evidence="1 2">
    <name type="scientific">Staphylococcus equorum</name>
    <dbReference type="NCBI Taxonomy" id="246432"/>
    <lineage>
        <taxon>Bacteria</taxon>
        <taxon>Bacillati</taxon>
        <taxon>Bacillota</taxon>
        <taxon>Bacilli</taxon>
        <taxon>Bacillales</taxon>
        <taxon>Staphylococcaceae</taxon>
        <taxon>Staphylococcus</taxon>
    </lineage>
</organism>
<comment type="caution">
    <text evidence="1">The sequence shown here is derived from an EMBL/GenBank/DDBJ whole genome shotgun (WGS) entry which is preliminary data.</text>
</comment>
<evidence type="ECO:0000313" key="2">
    <source>
        <dbReference type="Proteomes" id="UP000095464"/>
    </source>
</evidence>
<evidence type="ECO:0000313" key="1">
    <source>
        <dbReference type="EMBL" id="OEK53038.1"/>
    </source>
</evidence>
<dbReference type="EMBL" id="LNPX01000046">
    <property type="protein sequence ID" value="OEK53038.1"/>
    <property type="molecule type" value="Genomic_DNA"/>
</dbReference>
<gene>
    <name evidence="1" type="ORF">ASS94_10835</name>
</gene>
<dbReference type="Proteomes" id="UP000095464">
    <property type="component" value="Unassembled WGS sequence"/>
</dbReference>
<protein>
    <recommendedName>
        <fullName evidence="3">SuB0782 undefined product 764400:764714 forward MW:11955</fullName>
    </recommendedName>
</protein>
<proteinExistence type="predicted"/>